<dbReference type="EMBL" id="PFUA01000048">
    <property type="protein sequence ID" value="PJB50108.1"/>
    <property type="molecule type" value="Genomic_DNA"/>
</dbReference>
<evidence type="ECO:0000313" key="2">
    <source>
        <dbReference type="EMBL" id="PJB50108.1"/>
    </source>
</evidence>
<comment type="caution">
    <text evidence="2">The sequence shown here is derived from an EMBL/GenBank/DDBJ whole genome shotgun (WGS) entry which is preliminary data.</text>
</comment>
<sequence length="68" mass="7466">MTKSEPILNEIDRLPCRRRGRNSAGNCGGRAKIPSPDPLPFCPPALWRSLSRLLKMGGAKNFSEDDGL</sequence>
<proteinExistence type="predicted"/>
<feature type="region of interest" description="Disordered" evidence="1">
    <location>
        <begin position="1"/>
        <end position="36"/>
    </location>
</feature>
<evidence type="ECO:0000313" key="3">
    <source>
        <dbReference type="Proteomes" id="UP000228770"/>
    </source>
</evidence>
<gene>
    <name evidence="2" type="ORF">CO102_01960</name>
</gene>
<name>A0A2M8C1Z9_9BACT</name>
<evidence type="ECO:0000256" key="1">
    <source>
        <dbReference type="SAM" id="MobiDB-lite"/>
    </source>
</evidence>
<dbReference type="Proteomes" id="UP000228770">
    <property type="component" value="Unassembled WGS sequence"/>
</dbReference>
<accession>A0A2M8C1Z9</accession>
<protein>
    <submittedName>
        <fullName evidence="2">Uncharacterized protein</fullName>
    </submittedName>
</protein>
<reference evidence="3" key="1">
    <citation type="submission" date="2017-09" db="EMBL/GenBank/DDBJ databases">
        <title>Depth-based differentiation of microbial function through sediment-hosted aquifers and enrichment of novel symbionts in the deep terrestrial subsurface.</title>
        <authorList>
            <person name="Probst A.J."/>
            <person name="Ladd B."/>
            <person name="Jarett J.K."/>
            <person name="Geller-Mcgrath D.E."/>
            <person name="Sieber C.M.K."/>
            <person name="Emerson J.B."/>
            <person name="Anantharaman K."/>
            <person name="Thomas B.C."/>
            <person name="Malmstrom R."/>
            <person name="Stieglmeier M."/>
            <person name="Klingl A."/>
            <person name="Woyke T."/>
            <person name="Ryan C.M."/>
            <person name="Banfield J.F."/>
        </authorList>
    </citation>
    <scope>NUCLEOTIDE SEQUENCE [LARGE SCALE GENOMIC DNA]</scope>
</reference>
<dbReference type="AlphaFoldDB" id="A0A2M8C1Z9"/>
<organism evidence="2 3">
    <name type="scientific">Candidatus Brennerbacteria bacterium CG_4_9_14_3_um_filter_43_9</name>
    <dbReference type="NCBI Taxonomy" id="1974522"/>
    <lineage>
        <taxon>Bacteria</taxon>
        <taxon>Candidatus Brenneribacteriota</taxon>
    </lineage>
</organism>